<organism evidence="1">
    <name type="scientific">Fusarium oxysporum (strain Fo5176)</name>
    <name type="common">Fusarium vascular wilt</name>
    <dbReference type="NCBI Taxonomy" id="660025"/>
    <lineage>
        <taxon>Eukaryota</taxon>
        <taxon>Fungi</taxon>
        <taxon>Dikarya</taxon>
        <taxon>Ascomycota</taxon>
        <taxon>Pezizomycotina</taxon>
        <taxon>Sordariomycetes</taxon>
        <taxon>Hypocreomycetidae</taxon>
        <taxon>Hypocreales</taxon>
        <taxon>Nectriaceae</taxon>
        <taxon>Fusarium</taxon>
        <taxon>Fusarium oxysporum species complex</taxon>
    </lineage>
</organism>
<dbReference type="AlphaFoldDB" id="F9GEI2"/>
<proteinExistence type="predicted"/>
<protein>
    <submittedName>
        <fullName evidence="1">Uncharacterized protein</fullName>
    </submittedName>
</protein>
<name>F9GEI2_FUSOF</name>
<accession>F9GEI2</accession>
<evidence type="ECO:0000313" key="1">
    <source>
        <dbReference type="EMBL" id="EGU72424.1"/>
    </source>
</evidence>
<gene>
    <name evidence="1" type="ORF">FOXB_17066</name>
</gene>
<comment type="caution">
    <text evidence="1">The sequence shown here is derived from an EMBL/GenBank/DDBJ whole genome shotgun (WGS) entry which is preliminary data.</text>
</comment>
<dbReference type="EMBL" id="AFQF01006343">
    <property type="protein sequence ID" value="EGU72424.1"/>
    <property type="molecule type" value="Genomic_DNA"/>
</dbReference>
<reference evidence="1" key="1">
    <citation type="journal article" date="2012" name="Mol. Plant Microbe Interact.">
        <title>A highly conserved effector in Fusarium oxysporum is required for full virulence on Arabidopsis.</title>
        <authorList>
            <person name="Thatcher L.F."/>
            <person name="Gardiner D.M."/>
            <person name="Kazan K."/>
            <person name="Manners J."/>
        </authorList>
    </citation>
    <scope>NUCLEOTIDE SEQUENCE [LARGE SCALE GENOMIC DNA]</scope>
    <source>
        <strain evidence="1">Fo5176</strain>
    </source>
</reference>
<sequence>MYSPLTWYASMGAKWQASLRTTPCLSTQQYW</sequence>